<evidence type="ECO:0000313" key="3">
    <source>
        <dbReference type="Proteomes" id="UP001055712"/>
    </source>
</evidence>
<proteinExistence type="predicted"/>
<dbReference type="Proteomes" id="UP001055712">
    <property type="component" value="Unassembled WGS sequence"/>
</dbReference>
<name>A0A9D4Z3U9_CHLVU</name>
<dbReference type="EMBL" id="SIDB01000001">
    <property type="protein sequence ID" value="KAI3439106.1"/>
    <property type="molecule type" value="Genomic_DNA"/>
</dbReference>
<feature type="region of interest" description="Disordered" evidence="1">
    <location>
        <begin position="1"/>
        <end position="22"/>
    </location>
</feature>
<organism evidence="2 3">
    <name type="scientific">Chlorella vulgaris</name>
    <name type="common">Green alga</name>
    <dbReference type="NCBI Taxonomy" id="3077"/>
    <lineage>
        <taxon>Eukaryota</taxon>
        <taxon>Viridiplantae</taxon>
        <taxon>Chlorophyta</taxon>
        <taxon>core chlorophytes</taxon>
        <taxon>Trebouxiophyceae</taxon>
        <taxon>Chlorellales</taxon>
        <taxon>Chlorellaceae</taxon>
        <taxon>Chlorella clade</taxon>
        <taxon>Chlorella</taxon>
    </lineage>
</organism>
<keyword evidence="3" id="KW-1185">Reference proteome</keyword>
<feature type="compositionally biased region" description="Low complexity" evidence="1">
    <location>
        <begin position="1"/>
        <end position="17"/>
    </location>
</feature>
<dbReference type="AlphaFoldDB" id="A0A9D4Z3U9"/>
<protein>
    <submittedName>
        <fullName evidence="2">Uncharacterized protein</fullName>
    </submittedName>
</protein>
<accession>A0A9D4Z3U9</accession>
<sequence>MTSDSPSAAASRPASSRLEVPQPLLGGSCAFGPLSRSAPAQPAVAQLSQGPPAPLQLHQAAVSVPPAAAAVPASPFAAGAPAVSAAADWWPEEDDWMNYLPELDAGLSAQLSAADTSAGLQGPAMTSILLGLEAASR</sequence>
<reference evidence="2" key="1">
    <citation type="journal article" date="2019" name="Plant J.">
        <title>Chlorella vulgaris genome assembly and annotation reveals the molecular basis for metabolic acclimation to high light conditions.</title>
        <authorList>
            <person name="Cecchin M."/>
            <person name="Marcolungo L."/>
            <person name="Rossato M."/>
            <person name="Girolomoni L."/>
            <person name="Cosentino E."/>
            <person name="Cuine S."/>
            <person name="Li-Beisson Y."/>
            <person name="Delledonne M."/>
            <person name="Ballottari M."/>
        </authorList>
    </citation>
    <scope>NUCLEOTIDE SEQUENCE</scope>
    <source>
        <strain evidence="2">211/11P</strain>
    </source>
</reference>
<evidence type="ECO:0000313" key="2">
    <source>
        <dbReference type="EMBL" id="KAI3439106.1"/>
    </source>
</evidence>
<comment type="caution">
    <text evidence="2">The sequence shown here is derived from an EMBL/GenBank/DDBJ whole genome shotgun (WGS) entry which is preliminary data.</text>
</comment>
<reference evidence="2" key="2">
    <citation type="submission" date="2020-11" db="EMBL/GenBank/DDBJ databases">
        <authorList>
            <person name="Cecchin M."/>
            <person name="Marcolungo L."/>
            <person name="Rossato M."/>
            <person name="Girolomoni L."/>
            <person name="Cosentino E."/>
            <person name="Cuine S."/>
            <person name="Li-Beisson Y."/>
            <person name="Delledonne M."/>
            <person name="Ballottari M."/>
        </authorList>
    </citation>
    <scope>NUCLEOTIDE SEQUENCE</scope>
    <source>
        <strain evidence="2">211/11P</strain>
        <tissue evidence="2">Whole cell</tissue>
    </source>
</reference>
<gene>
    <name evidence="2" type="ORF">D9Q98_001515</name>
</gene>
<evidence type="ECO:0000256" key="1">
    <source>
        <dbReference type="SAM" id="MobiDB-lite"/>
    </source>
</evidence>